<reference evidence="2 3" key="1">
    <citation type="submission" date="2016-07" db="EMBL/GenBank/DDBJ databases">
        <title>Draft genome sequence of Prauserella muralis DSM 45305, isolated from a mould-covered wall in an indoor environment.</title>
        <authorList>
            <person name="Ruckert C."/>
            <person name="Albersmeier A."/>
            <person name="Jiang C.-L."/>
            <person name="Jiang Y."/>
            <person name="Kalinowski J."/>
            <person name="Schneider O."/>
            <person name="Winkler A."/>
            <person name="Zotchev S.B."/>
        </authorList>
    </citation>
    <scope>NUCLEOTIDE SEQUENCE [LARGE SCALE GENOMIC DNA]</scope>
    <source>
        <strain evidence="2 3">DSM 45305</strain>
    </source>
</reference>
<keyword evidence="1" id="KW-0732">Signal</keyword>
<gene>
    <name evidence="2" type="ORF">BAY60_11375</name>
</gene>
<feature type="chain" id="PRO_5038654784" evidence="1">
    <location>
        <begin position="16"/>
        <end position="204"/>
    </location>
</feature>
<evidence type="ECO:0000313" key="2">
    <source>
        <dbReference type="EMBL" id="PXY27079.1"/>
    </source>
</evidence>
<evidence type="ECO:0000256" key="1">
    <source>
        <dbReference type="SAM" id="SignalP"/>
    </source>
</evidence>
<feature type="signal peptide" evidence="1">
    <location>
        <begin position="1"/>
        <end position="15"/>
    </location>
</feature>
<name>A0A2V4BBR3_9PSEU</name>
<keyword evidence="3" id="KW-1185">Reference proteome</keyword>
<proteinExistence type="predicted"/>
<protein>
    <submittedName>
        <fullName evidence="2">Uncharacterized protein</fullName>
    </submittedName>
</protein>
<dbReference type="EMBL" id="MASW01000002">
    <property type="protein sequence ID" value="PXY27079.1"/>
    <property type="molecule type" value="Genomic_DNA"/>
</dbReference>
<comment type="caution">
    <text evidence="2">The sequence shown here is derived from an EMBL/GenBank/DDBJ whole genome shotgun (WGS) entry which is preliminary data.</text>
</comment>
<accession>A0A2V4BBR3</accession>
<organism evidence="2 3">
    <name type="scientific">Prauserella muralis</name>
    <dbReference type="NCBI Taxonomy" id="588067"/>
    <lineage>
        <taxon>Bacteria</taxon>
        <taxon>Bacillati</taxon>
        <taxon>Actinomycetota</taxon>
        <taxon>Actinomycetes</taxon>
        <taxon>Pseudonocardiales</taxon>
        <taxon>Pseudonocardiaceae</taxon>
        <taxon>Prauserella</taxon>
    </lineage>
</organism>
<evidence type="ECO:0000313" key="3">
    <source>
        <dbReference type="Proteomes" id="UP000249915"/>
    </source>
</evidence>
<dbReference type="Proteomes" id="UP000249915">
    <property type="component" value="Unassembled WGS sequence"/>
</dbReference>
<dbReference type="AlphaFoldDB" id="A0A2V4BBR3"/>
<sequence>MGAALVIAAAPSAFAAQAITVSNANADGSITAHADLVSLADATSGISFECETAGGVNASDSTGTIPSGSHTAPADVGDLNVSFNNCAGPLGAVTATPSEQPYDLTIESFDAATGVSTGYVGPVNVHVSMLGCEFDVIGNAPGRYDNNTGVLTVTPDVALPSGVAPLEPVNISGCLGFVNPGDELTYEGDYQLTSPATPITISSP</sequence>